<protein>
    <submittedName>
        <fullName evidence="3">Uncharacterized protein</fullName>
    </submittedName>
</protein>
<keyword evidence="2" id="KW-0812">Transmembrane</keyword>
<reference evidence="3 4" key="1">
    <citation type="journal article" date="2021" name="Elife">
        <title>Chloroplast acquisition without the gene transfer in kleptoplastic sea slugs, Plakobranchus ocellatus.</title>
        <authorList>
            <person name="Maeda T."/>
            <person name="Takahashi S."/>
            <person name="Yoshida T."/>
            <person name="Shimamura S."/>
            <person name="Takaki Y."/>
            <person name="Nagai Y."/>
            <person name="Toyoda A."/>
            <person name="Suzuki Y."/>
            <person name="Arimoto A."/>
            <person name="Ishii H."/>
            <person name="Satoh N."/>
            <person name="Nishiyama T."/>
            <person name="Hasebe M."/>
            <person name="Maruyama T."/>
            <person name="Minagawa J."/>
            <person name="Obokata J."/>
            <person name="Shigenobu S."/>
        </authorList>
    </citation>
    <scope>NUCLEOTIDE SEQUENCE [LARGE SCALE GENOMIC DNA]</scope>
</reference>
<keyword evidence="2" id="KW-1133">Transmembrane helix</keyword>
<evidence type="ECO:0000256" key="2">
    <source>
        <dbReference type="SAM" id="Phobius"/>
    </source>
</evidence>
<feature type="compositionally biased region" description="Low complexity" evidence="1">
    <location>
        <begin position="11"/>
        <end position="28"/>
    </location>
</feature>
<name>A0AAV4FWT3_9GAST</name>
<evidence type="ECO:0000256" key="1">
    <source>
        <dbReference type="SAM" id="MobiDB-lite"/>
    </source>
</evidence>
<keyword evidence="2" id="KW-0472">Membrane</keyword>
<feature type="transmembrane region" description="Helical" evidence="2">
    <location>
        <begin position="64"/>
        <end position="84"/>
    </location>
</feature>
<feature type="compositionally biased region" description="Polar residues" evidence="1">
    <location>
        <begin position="29"/>
        <end position="45"/>
    </location>
</feature>
<accession>A0AAV4FWT3</accession>
<keyword evidence="4" id="KW-1185">Reference proteome</keyword>
<dbReference type="AlphaFoldDB" id="A0AAV4FWT3"/>
<gene>
    <name evidence="3" type="ORF">ElyMa_002242300</name>
</gene>
<sequence length="134" mass="14396">MSRSSSDETATEYSSAGSGESAASRATTVSLPTKQSSWLETSASEKNVGENRASEQRQDEEEKCFLFAFLACLVDRISWLVAIAGRIVLVAVNIVLLAIALCFLVMGVVALRRSASIGEMPESASKDYQQIGEL</sequence>
<dbReference type="Proteomes" id="UP000762676">
    <property type="component" value="Unassembled WGS sequence"/>
</dbReference>
<organism evidence="3 4">
    <name type="scientific">Elysia marginata</name>
    <dbReference type="NCBI Taxonomy" id="1093978"/>
    <lineage>
        <taxon>Eukaryota</taxon>
        <taxon>Metazoa</taxon>
        <taxon>Spiralia</taxon>
        <taxon>Lophotrochozoa</taxon>
        <taxon>Mollusca</taxon>
        <taxon>Gastropoda</taxon>
        <taxon>Heterobranchia</taxon>
        <taxon>Euthyneura</taxon>
        <taxon>Panpulmonata</taxon>
        <taxon>Sacoglossa</taxon>
        <taxon>Placobranchoidea</taxon>
        <taxon>Plakobranchidae</taxon>
        <taxon>Elysia</taxon>
    </lineage>
</organism>
<feature type="compositionally biased region" description="Basic and acidic residues" evidence="1">
    <location>
        <begin position="47"/>
        <end position="57"/>
    </location>
</feature>
<evidence type="ECO:0000313" key="4">
    <source>
        <dbReference type="Proteomes" id="UP000762676"/>
    </source>
</evidence>
<evidence type="ECO:0000313" key="3">
    <source>
        <dbReference type="EMBL" id="GFR77614.1"/>
    </source>
</evidence>
<dbReference type="EMBL" id="BMAT01004645">
    <property type="protein sequence ID" value="GFR77614.1"/>
    <property type="molecule type" value="Genomic_DNA"/>
</dbReference>
<proteinExistence type="predicted"/>
<feature type="region of interest" description="Disordered" evidence="1">
    <location>
        <begin position="1"/>
        <end position="59"/>
    </location>
</feature>
<comment type="caution">
    <text evidence="3">The sequence shown here is derived from an EMBL/GenBank/DDBJ whole genome shotgun (WGS) entry which is preliminary data.</text>
</comment>
<feature type="transmembrane region" description="Helical" evidence="2">
    <location>
        <begin position="90"/>
        <end position="111"/>
    </location>
</feature>